<gene>
    <name evidence="1" type="ORF">BC936DRAFT_145666</name>
</gene>
<proteinExistence type="predicted"/>
<comment type="caution">
    <text evidence="1">The sequence shown here is derived from an EMBL/GenBank/DDBJ whole genome shotgun (WGS) entry which is preliminary data.</text>
</comment>
<evidence type="ECO:0000313" key="1">
    <source>
        <dbReference type="EMBL" id="RUP47504.1"/>
    </source>
</evidence>
<dbReference type="Proteomes" id="UP000268093">
    <property type="component" value="Unassembled WGS sequence"/>
</dbReference>
<keyword evidence="2" id="KW-1185">Reference proteome</keyword>
<organism evidence="1 2">
    <name type="scientific">Jimgerdemannia flammicorona</name>
    <dbReference type="NCBI Taxonomy" id="994334"/>
    <lineage>
        <taxon>Eukaryota</taxon>
        <taxon>Fungi</taxon>
        <taxon>Fungi incertae sedis</taxon>
        <taxon>Mucoromycota</taxon>
        <taxon>Mucoromycotina</taxon>
        <taxon>Endogonomycetes</taxon>
        <taxon>Endogonales</taxon>
        <taxon>Endogonaceae</taxon>
        <taxon>Jimgerdemannia</taxon>
    </lineage>
</organism>
<protein>
    <submittedName>
        <fullName evidence="1">Uncharacterized protein</fullName>
    </submittedName>
</protein>
<name>A0A433D9E9_9FUNG</name>
<dbReference type="AlphaFoldDB" id="A0A433D9E9"/>
<evidence type="ECO:0000313" key="2">
    <source>
        <dbReference type="Proteomes" id="UP000268093"/>
    </source>
</evidence>
<sequence length="75" mass="9010">MHKRRRRGKDTQWKKERLSSLPFLCQRYFTARPEQYRPSISRSDMMTQYQNTSALSMWNKLSQTRKVAAVCIIVL</sequence>
<reference evidence="1 2" key="1">
    <citation type="journal article" date="2018" name="New Phytol.">
        <title>Phylogenomics of Endogonaceae and evolution of mycorrhizas within Mucoromycota.</title>
        <authorList>
            <person name="Chang Y."/>
            <person name="Desiro A."/>
            <person name="Na H."/>
            <person name="Sandor L."/>
            <person name="Lipzen A."/>
            <person name="Clum A."/>
            <person name="Barry K."/>
            <person name="Grigoriev I.V."/>
            <person name="Martin F.M."/>
            <person name="Stajich J.E."/>
            <person name="Smith M.E."/>
            <person name="Bonito G."/>
            <person name="Spatafora J.W."/>
        </authorList>
    </citation>
    <scope>NUCLEOTIDE SEQUENCE [LARGE SCALE GENOMIC DNA]</scope>
    <source>
        <strain evidence="1 2">GMNB39</strain>
    </source>
</reference>
<accession>A0A433D9E9</accession>
<dbReference type="EMBL" id="RBNI01004430">
    <property type="protein sequence ID" value="RUP47504.1"/>
    <property type="molecule type" value="Genomic_DNA"/>
</dbReference>